<keyword evidence="5" id="KW-1185">Reference proteome</keyword>
<feature type="coiled-coil region" evidence="2">
    <location>
        <begin position="242"/>
        <end position="273"/>
    </location>
</feature>
<feature type="region of interest" description="Disordered" evidence="3">
    <location>
        <begin position="315"/>
        <end position="359"/>
    </location>
</feature>
<sequence length="1688" mass="191563">MYQETVIMEASASDSSTIVSPVLTAMASNNQDISANKNFFGLLLELPVVNSAVLSVRNIIPENKYTGMVSNVATKLSSYAEANIYTLTPVEKSLSALDSKACQSLKSLETKYPILTKPTDELVEAVQKSVQELQENHPKVGTVVRLAKVSSEELISKVQKKVSDSEVSREKVVDSTRTLFGYVKDLSLDLVSKPKETFSKVKGVYESQSNLYVEKFSQKKQDLLSTYQNTQKSISEYVQTKQAALSEKRAQYASRLEELKVKYEARKTALSEKITPYGVSMFNYLPNRTTINEFMASQNKLSFVQNLESYKYITQRSTDQKSGKGADETGEKNRAKTRNVNESGNENGNGKGNGDTFDINTEITNECDEQKGENNRKSNENKRLLGLDEMAMVLEKGVLNKLKDFAIRVRNIEKSRNVDLEFEQYIEFSKDGLTRHFYPVLVFKLIKAIKNYGILKTAANRDQNNLRTAAERIVRIIDDRQKIGFKPGEQEYAELLEIMARDRTEGSFRRVVSMTEEFLKRARDGEEGSFFFSSHGFANIIRGFASVGYLKGVIWGYKRMIEESELLEQMARERTGDENLSKRLATASKRLQTNTPVVRILARSLERLAYREELLKLWANSVLAGGDVDIKLQRSTVRMLVQRGLLEEAIWASLIGRTAVVNSENKEKGTKGYDWSERVWVAKIIQEIMKRGGEKNKGHFERYSSSWEEAKVHAYRLKKCRKPDVVIQSTLIGGAAILGQPHLAEKLFSELVDAKMMPDPDAFTHLLALYADQGKIDKVSCILREIFSDAKSVESKDALALKEILQKQYDTQLFVPLLYLFVKNNNVEQASELLNAWNDFYDGDIPIEKVKTALLLVYTAAGKTSLGLQAAEKIAKGTPGEVGFESKETYAYKRTYYRQKLKIYTQINHIPQLLNTLDEMARNKIVPNIAILSNIMHGFLKNGMIEMFEVVSDYFYRTMDTPVNITLYTLWLKELAKKRQAGKAYLVLRQMIERGHVPTEIHYSIVIQAYSMIGRVDQINALVREMNSPSSHVNLGTITKITLIEANVSNANLIEAHQILEDVIQNSLSLKTTIPTRAFNYLIMGYLALGYHKNALTLYTDMVELGIKPNRFTFAALIYHYAKQKDRRGCSAIVDTMIVNSIEPDAAIYSILIAIYGYMSDISSAEAAYKKARRKEAELRETLLASPSVKLSYLSKPIFESEMQFFMSKSYNPDIYADIDRDINAIPSDFKYSTLRYFDPIVMLSLLRVYAINNMLEKAKSMWDILLKAYPILTINPLHPDGPRISVTADFHSSALDSMLNCYLRLLDKIGLFYNVNKIQNLDKYLITSEAATQYVLKKSSSYLPNMKIESAFQKFNEIYSSLKSSTSSSLSSKLMNDHFEKSFKGLNSLGGDDFSKNKSVLKESLKTPEEMAFGGAGLRVDGSLEATNIKNKGTADDEAAESSLDDVNNQFGFYVPKFIEYKYFNYEQWLLSNKVVELMQNANKLSFKFTFKNVNKYISCLLVSARFQEIIDFLSKIDIDALLTDEQLQDTHLNSEFERTNLISSTNNDYLFSLLNTFNNKFLMTLKFVEKREQILENRYYNLFGTKKQSLFTTAPSDDKSNDKNDIIHKDAHGDNSSTDSNTNTDSNADNIPSLNDFITNDIVIIGLKEKLAYFYNDRNQLLAVLKVWSKLTTDKRLVRLADALES</sequence>
<comment type="caution">
    <text evidence="4">The sequence shown here is derived from an EMBL/GenBank/DDBJ whole genome shotgun (WGS) entry which is preliminary data.</text>
</comment>
<dbReference type="InterPro" id="IPR002885">
    <property type="entry name" value="PPR_rpt"/>
</dbReference>
<dbReference type="InterPro" id="IPR051114">
    <property type="entry name" value="Mito_RNA_Proc_CCM1"/>
</dbReference>
<dbReference type="GO" id="GO:0006396">
    <property type="term" value="P:RNA processing"/>
    <property type="evidence" value="ECO:0007669"/>
    <property type="project" value="TreeGrafter"/>
</dbReference>
<protein>
    <submittedName>
        <fullName evidence="4">Protein Rf1, mitochondrial</fullName>
    </submittedName>
</protein>
<feature type="compositionally biased region" description="Basic and acidic residues" evidence="3">
    <location>
        <begin position="1598"/>
        <end position="1615"/>
    </location>
</feature>
<proteinExistence type="predicted"/>
<dbReference type="OrthoDB" id="185373at2759"/>
<reference evidence="5" key="1">
    <citation type="submission" date="2017-01" db="EMBL/GenBank/DDBJ databases">
        <authorList>
            <person name="Wang Y."/>
            <person name="White M."/>
            <person name="Kvist S."/>
            <person name="Moncalvo J.-M."/>
        </authorList>
    </citation>
    <scope>NUCLEOTIDE SEQUENCE [LARGE SCALE GENOMIC DNA]</scope>
    <source>
        <strain evidence="5">COL-18-3</strain>
    </source>
</reference>
<dbReference type="EMBL" id="LSSK01000407">
    <property type="protein sequence ID" value="OMH83443.1"/>
    <property type="molecule type" value="Genomic_DNA"/>
</dbReference>
<dbReference type="NCBIfam" id="TIGR00756">
    <property type="entry name" value="PPR"/>
    <property type="match status" value="1"/>
</dbReference>
<dbReference type="Pfam" id="PF13041">
    <property type="entry name" value="PPR_2"/>
    <property type="match status" value="1"/>
</dbReference>
<feature type="compositionally biased region" description="Basic and acidic residues" evidence="3">
    <location>
        <begin position="318"/>
        <end position="334"/>
    </location>
</feature>
<dbReference type="Gene3D" id="1.25.40.10">
    <property type="entry name" value="Tetratricopeptide repeat domain"/>
    <property type="match status" value="3"/>
</dbReference>
<dbReference type="GO" id="GO:0007005">
    <property type="term" value="P:mitochondrion organization"/>
    <property type="evidence" value="ECO:0007669"/>
    <property type="project" value="TreeGrafter"/>
</dbReference>
<feature type="region of interest" description="Disordered" evidence="3">
    <location>
        <begin position="1596"/>
        <end position="1632"/>
    </location>
</feature>
<evidence type="ECO:0000256" key="3">
    <source>
        <dbReference type="SAM" id="MobiDB-lite"/>
    </source>
</evidence>
<dbReference type="InterPro" id="IPR011990">
    <property type="entry name" value="TPR-like_helical_dom_sf"/>
</dbReference>
<keyword evidence="2" id="KW-0175">Coiled coil</keyword>
<dbReference type="GO" id="GO:0005739">
    <property type="term" value="C:mitochondrion"/>
    <property type="evidence" value="ECO:0007669"/>
    <property type="project" value="TreeGrafter"/>
</dbReference>
<organism evidence="4 5">
    <name type="scientific">Zancudomyces culisetae</name>
    <name type="common">Gut fungus</name>
    <name type="synonym">Smittium culisetae</name>
    <dbReference type="NCBI Taxonomy" id="1213189"/>
    <lineage>
        <taxon>Eukaryota</taxon>
        <taxon>Fungi</taxon>
        <taxon>Fungi incertae sedis</taxon>
        <taxon>Zoopagomycota</taxon>
        <taxon>Kickxellomycotina</taxon>
        <taxon>Harpellomycetes</taxon>
        <taxon>Harpellales</taxon>
        <taxon>Legeriomycetaceae</taxon>
        <taxon>Zancudomyces</taxon>
    </lineage>
</organism>
<feature type="repeat" description="PPR" evidence="1">
    <location>
        <begin position="964"/>
        <end position="998"/>
    </location>
</feature>
<evidence type="ECO:0000313" key="4">
    <source>
        <dbReference type="EMBL" id="OMH83443.1"/>
    </source>
</evidence>
<feature type="repeat" description="PPR" evidence="1">
    <location>
        <begin position="1075"/>
        <end position="1109"/>
    </location>
</feature>
<dbReference type="PROSITE" id="PS51375">
    <property type="entry name" value="PPR"/>
    <property type="match status" value="2"/>
</dbReference>
<dbReference type="PANTHER" id="PTHR47934">
    <property type="entry name" value="PENTATRICOPEPTIDE REPEAT-CONTAINING PROTEIN PET309, MITOCHONDRIAL"/>
    <property type="match status" value="1"/>
</dbReference>
<evidence type="ECO:0000256" key="1">
    <source>
        <dbReference type="PROSITE-ProRule" id="PRU00708"/>
    </source>
</evidence>
<dbReference type="Proteomes" id="UP000188320">
    <property type="component" value="Unassembled WGS sequence"/>
</dbReference>
<accession>A0A1R1PR99</accession>
<evidence type="ECO:0000313" key="5">
    <source>
        <dbReference type="Proteomes" id="UP000188320"/>
    </source>
</evidence>
<dbReference type="GO" id="GO:0003729">
    <property type="term" value="F:mRNA binding"/>
    <property type="evidence" value="ECO:0007669"/>
    <property type="project" value="TreeGrafter"/>
</dbReference>
<name>A0A1R1PR99_ZANCU</name>
<dbReference type="PANTHER" id="PTHR47934:SF4">
    <property type="entry name" value="OS08G0191900 PROTEIN"/>
    <property type="match status" value="1"/>
</dbReference>
<feature type="compositionally biased region" description="Low complexity" evidence="3">
    <location>
        <begin position="1616"/>
        <end position="1632"/>
    </location>
</feature>
<gene>
    <name evidence="4" type="ORF">AX774_g3062</name>
</gene>
<evidence type="ECO:0000256" key="2">
    <source>
        <dbReference type="SAM" id="Coils"/>
    </source>
</evidence>